<dbReference type="Proteomes" id="UP001237642">
    <property type="component" value="Unassembled WGS sequence"/>
</dbReference>
<evidence type="ECO:0000313" key="3">
    <source>
        <dbReference type="EMBL" id="KAK1400439.1"/>
    </source>
</evidence>
<accession>A0AAD8JBJ6</accession>
<sequence>MSAMWRILISLDAIEKKYKLGIDLNTITHLYNVKKFSRCYYGLVAKKQDEALVLDLDTTDCDFGRMFIDVDNAKRVIDAINSLPLEDRSWSSIFDKIAPNTGVIGRTHIKFDTRDVVPTLASISDIMNLLTDRSWMARRKSSTEIGATTEFRVGCQVFLDYAYSNPECVNDKNQIRCPCWKCKNVNYQDRDIVNFHLLMNSFMRNYEEYWWAHGQKRDGGITINNAGSSTYRMNEMVHDFARPDFNWDQAREQPINADAKDFFKLLDEGSEPLWDGCTKQSKLSAVATLLNIKTDHNMIHECFESLLKAIKSLKPCWFDCHQRFRPVDHPFRRNRENIRKGKVENDMSAPRLSGTEIRSRVMRLPAVPFDYFPDEVLTKANRVSRNDDGGNVELNGRLSVFGLSGRAYGKEKRIILSEKELHAAHTYILLNCEEIDEYARLYDGELKAKHPDITNKDIEINRAKGFTLWIKDKALTVESTIPANVLALAMGPDRDQVSRNGYKVNGYDFHTKVYGLNKRTTNSGVCLQGYCYNELSHAFYGELEEIIELSYKGTYSGHINLFKCRWFDSEKGIRVDKHRIIDIHLHKSTYSNEPFVLPT</sequence>
<organism evidence="3 4">
    <name type="scientific">Heracleum sosnowskyi</name>
    <dbReference type="NCBI Taxonomy" id="360622"/>
    <lineage>
        <taxon>Eukaryota</taxon>
        <taxon>Viridiplantae</taxon>
        <taxon>Streptophyta</taxon>
        <taxon>Embryophyta</taxon>
        <taxon>Tracheophyta</taxon>
        <taxon>Spermatophyta</taxon>
        <taxon>Magnoliopsida</taxon>
        <taxon>eudicotyledons</taxon>
        <taxon>Gunneridae</taxon>
        <taxon>Pentapetalae</taxon>
        <taxon>asterids</taxon>
        <taxon>campanulids</taxon>
        <taxon>Apiales</taxon>
        <taxon>Apiaceae</taxon>
        <taxon>Apioideae</taxon>
        <taxon>apioid superclade</taxon>
        <taxon>Tordylieae</taxon>
        <taxon>Tordyliinae</taxon>
        <taxon>Heracleum</taxon>
    </lineage>
</organism>
<evidence type="ECO:0000313" key="4">
    <source>
        <dbReference type="Proteomes" id="UP001237642"/>
    </source>
</evidence>
<keyword evidence="4" id="KW-1185">Reference proteome</keyword>
<dbReference type="Pfam" id="PF13963">
    <property type="entry name" value="Transpos_assoc"/>
    <property type="match status" value="1"/>
</dbReference>
<feature type="domain" description="DUF4216" evidence="1">
    <location>
        <begin position="547"/>
        <end position="597"/>
    </location>
</feature>
<dbReference type="Pfam" id="PF13952">
    <property type="entry name" value="DUF4216"/>
    <property type="match status" value="1"/>
</dbReference>
<dbReference type="PANTHER" id="PTHR48258:SF11">
    <property type="entry name" value="TDCA1-ORF2 PROTEIN"/>
    <property type="match status" value="1"/>
</dbReference>
<gene>
    <name evidence="3" type="ORF">POM88_000044</name>
</gene>
<comment type="caution">
    <text evidence="3">The sequence shown here is derived from an EMBL/GenBank/DDBJ whole genome shotgun (WGS) entry which is preliminary data.</text>
</comment>
<proteinExistence type="predicted"/>
<protein>
    <recommendedName>
        <fullName evidence="5">Transposase-associated domain-containing protein</fullName>
    </recommendedName>
</protein>
<dbReference type="AlphaFoldDB" id="A0AAD8JBJ6"/>
<reference evidence="3" key="1">
    <citation type="submission" date="2023-02" db="EMBL/GenBank/DDBJ databases">
        <title>Genome of toxic invasive species Heracleum sosnowskyi carries increased number of genes despite the absence of recent whole-genome duplications.</title>
        <authorList>
            <person name="Schelkunov M."/>
            <person name="Shtratnikova V."/>
            <person name="Makarenko M."/>
            <person name="Klepikova A."/>
            <person name="Omelchenko D."/>
            <person name="Novikova G."/>
            <person name="Obukhova E."/>
            <person name="Bogdanov V."/>
            <person name="Penin A."/>
            <person name="Logacheva M."/>
        </authorList>
    </citation>
    <scope>NUCLEOTIDE SEQUENCE</scope>
    <source>
        <strain evidence="3">Hsosn_3</strain>
        <tissue evidence="3">Leaf</tissue>
    </source>
</reference>
<reference evidence="3" key="2">
    <citation type="submission" date="2023-05" db="EMBL/GenBank/DDBJ databases">
        <authorList>
            <person name="Schelkunov M.I."/>
        </authorList>
    </citation>
    <scope>NUCLEOTIDE SEQUENCE</scope>
    <source>
        <strain evidence="3">Hsosn_3</strain>
        <tissue evidence="3">Leaf</tissue>
    </source>
</reference>
<evidence type="ECO:0008006" key="5">
    <source>
        <dbReference type="Google" id="ProtNLM"/>
    </source>
</evidence>
<evidence type="ECO:0000259" key="2">
    <source>
        <dbReference type="Pfam" id="PF13963"/>
    </source>
</evidence>
<dbReference type="InterPro" id="IPR029480">
    <property type="entry name" value="Transpos_assoc"/>
</dbReference>
<name>A0AAD8JBJ6_9APIA</name>
<dbReference type="PANTHER" id="PTHR48258">
    <property type="entry name" value="DUF4218 DOMAIN-CONTAINING PROTEIN-RELATED"/>
    <property type="match status" value="1"/>
</dbReference>
<dbReference type="EMBL" id="JAUIZM010000001">
    <property type="protein sequence ID" value="KAK1400439.1"/>
    <property type="molecule type" value="Genomic_DNA"/>
</dbReference>
<feature type="domain" description="Transposase-associated" evidence="2">
    <location>
        <begin position="133"/>
        <end position="214"/>
    </location>
</feature>
<dbReference type="InterPro" id="IPR025312">
    <property type="entry name" value="DUF4216"/>
</dbReference>
<evidence type="ECO:0000259" key="1">
    <source>
        <dbReference type="Pfam" id="PF13952"/>
    </source>
</evidence>